<dbReference type="InterPro" id="IPR036259">
    <property type="entry name" value="MFS_trans_sf"/>
</dbReference>
<dbReference type="EMBL" id="FTNI01000042">
    <property type="protein sequence ID" value="SIS22028.1"/>
    <property type="molecule type" value="Genomic_DNA"/>
</dbReference>
<feature type="transmembrane region" description="Helical" evidence="6">
    <location>
        <begin position="361"/>
        <end position="384"/>
    </location>
</feature>
<dbReference type="InterPro" id="IPR011701">
    <property type="entry name" value="MFS"/>
</dbReference>
<evidence type="ECO:0000256" key="6">
    <source>
        <dbReference type="SAM" id="Phobius"/>
    </source>
</evidence>
<dbReference type="CDD" id="cd17321">
    <property type="entry name" value="MFS_MMR_MDR_like"/>
    <property type="match status" value="1"/>
</dbReference>
<feature type="transmembrane region" description="Helical" evidence="6">
    <location>
        <begin position="435"/>
        <end position="456"/>
    </location>
</feature>
<name>A0A1N7HBG9_9ACTN</name>
<feature type="domain" description="Major facilitator superfamily (MFS) profile" evidence="7">
    <location>
        <begin position="16"/>
        <end position="461"/>
    </location>
</feature>
<feature type="transmembrane region" description="Helical" evidence="6">
    <location>
        <begin position="202"/>
        <end position="222"/>
    </location>
</feature>
<dbReference type="Gene3D" id="1.20.1250.20">
    <property type="entry name" value="MFS general substrate transporter like domains"/>
    <property type="match status" value="1"/>
</dbReference>
<dbReference type="PANTHER" id="PTHR42718:SF49">
    <property type="entry name" value="EXPORT PROTEIN"/>
    <property type="match status" value="1"/>
</dbReference>
<protein>
    <submittedName>
        <fullName evidence="8">Predicted arabinose efflux permease, MFS family</fullName>
    </submittedName>
</protein>
<feature type="transmembrane region" description="Helical" evidence="6">
    <location>
        <begin position="82"/>
        <end position="99"/>
    </location>
</feature>
<organism evidence="8 9">
    <name type="scientific">Microbispora rosea</name>
    <dbReference type="NCBI Taxonomy" id="58117"/>
    <lineage>
        <taxon>Bacteria</taxon>
        <taxon>Bacillati</taxon>
        <taxon>Actinomycetota</taxon>
        <taxon>Actinomycetes</taxon>
        <taxon>Streptosporangiales</taxon>
        <taxon>Streptosporangiaceae</taxon>
        <taxon>Microbispora</taxon>
    </lineage>
</organism>
<dbReference type="AlphaFoldDB" id="A0A1N7HBG9"/>
<feature type="transmembrane region" description="Helical" evidence="6">
    <location>
        <begin position="145"/>
        <end position="163"/>
    </location>
</feature>
<reference evidence="9" key="1">
    <citation type="submission" date="2017-01" db="EMBL/GenBank/DDBJ databases">
        <authorList>
            <person name="Varghese N."/>
            <person name="Submissions S."/>
        </authorList>
    </citation>
    <scope>NUCLEOTIDE SEQUENCE [LARGE SCALE GENOMIC DNA]</scope>
    <source>
        <strain evidence="9">ATCC 12950</strain>
    </source>
</reference>
<dbReference type="InterPro" id="IPR020846">
    <property type="entry name" value="MFS_dom"/>
</dbReference>
<feature type="transmembrane region" description="Helical" evidence="6">
    <location>
        <begin position="269"/>
        <end position="290"/>
    </location>
</feature>
<dbReference type="Proteomes" id="UP000186096">
    <property type="component" value="Unassembled WGS sequence"/>
</dbReference>
<dbReference type="STRING" id="58117.SAMN05421833_1428"/>
<feature type="transmembrane region" description="Helical" evidence="6">
    <location>
        <begin position="404"/>
        <end position="423"/>
    </location>
</feature>
<accession>A0A1N7HBG9</accession>
<evidence type="ECO:0000256" key="1">
    <source>
        <dbReference type="ARBA" id="ARBA00004651"/>
    </source>
</evidence>
<keyword evidence="4 6" id="KW-0472">Membrane</keyword>
<keyword evidence="3 6" id="KW-1133">Transmembrane helix</keyword>
<dbReference type="GO" id="GO:0005886">
    <property type="term" value="C:plasma membrane"/>
    <property type="evidence" value="ECO:0007669"/>
    <property type="project" value="UniProtKB-SubCell"/>
</dbReference>
<evidence type="ECO:0000256" key="4">
    <source>
        <dbReference type="ARBA" id="ARBA00023136"/>
    </source>
</evidence>
<evidence type="ECO:0000313" key="9">
    <source>
        <dbReference type="Proteomes" id="UP000186096"/>
    </source>
</evidence>
<dbReference type="GO" id="GO:0022857">
    <property type="term" value="F:transmembrane transporter activity"/>
    <property type="evidence" value="ECO:0007669"/>
    <property type="project" value="InterPro"/>
</dbReference>
<keyword evidence="2 6" id="KW-0812">Transmembrane</keyword>
<evidence type="ECO:0000313" key="8">
    <source>
        <dbReference type="EMBL" id="SIS22028.1"/>
    </source>
</evidence>
<feature type="transmembrane region" description="Helical" evidence="6">
    <location>
        <begin position="228"/>
        <end position="249"/>
    </location>
</feature>
<evidence type="ECO:0000259" key="7">
    <source>
        <dbReference type="PROSITE" id="PS50850"/>
    </source>
</evidence>
<dbReference type="PANTHER" id="PTHR42718">
    <property type="entry name" value="MAJOR FACILITATOR SUPERFAMILY MULTIDRUG TRANSPORTER MFSC"/>
    <property type="match status" value="1"/>
</dbReference>
<dbReference type="PROSITE" id="PS50850">
    <property type="entry name" value="MFS"/>
    <property type="match status" value="1"/>
</dbReference>
<dbReference type="GeneID" id="97499427"/>
<evidence type="ECO:0000256" key="3">
    <source>
        <dbReference type="ARBA" id="ARBA00022989"/>
    </source>
</evidence>
<dbReference type="SUPFAM" id="SSF103473">
    <property type="entry name" value="MFS general substrate transporter"/>
    <property type="match status" value="1"/>
</dbReference>
<comment type="subcellular location">
    <subcellularLocation>
        <location evidence="1">Cell membrane</location>
        <topology evidence="1">Multi-pass membrane protein</topology>
    </subcellularLocation>
</comment>
<feature type="transmembrane region" description="Helical" evidence="6">
    <location>
        <begin position="302"/>
        <end position="323"/>
    </location>
</feature>
<keyword evidence="9" id="KW-1185">Reference proteome</keyword>
<dbReference type="OrthoDB" id="4867914at2"/>
<evidence type="ECO:0000256" key="2">
    <source>
        <dbReference type="ARBA" id="ARBA00022692"/>
    </source>
</evidence>
<feature type="region of interest" description="Disordered" evidence="5">
    <location>
        <begin position="463"/>
        <end position="484"/>
    </location>
</feature>
<feature type="transmembrane region" description="Helical" evidence="6">
    <location>
        <begin position="335"/>
        <end position="355"/>
    </location>
</feature>
<feature type="transmembrane region" description="Helical" evidence="6">
    <location>
        <begin position="51"/>
        <end position="70"/>
    </location>
</feature>
<feature type="transmembrane region" description="Helical" evidence="6">
    <location>
        <begin position="12"/>
        <end position="31"/>
    </location>
</feature>
<proteinExistence type="predicted"/>
<feature type="compositionally biased region" description="Polar residues" evidence="5">
    <location>
        <begin position="471"/>
        <end position="484"/>
    </location>
</feature>
<dbReference type="RefSeq" id="WP_063754729.1">
    <property type="nucleotide sequence ID" value="NZ_FTNI01000042.1"/>
</dbReference>
<gene>
    <name evidence="8" type="ORF">SAMN05421833_1428</name>
</gene>
<dbReference type="Pfam" id="PF07690">
    <property type="entry name" value="MFS_1"/>
    <property type="match status" value="1"/>
</dbReference>
<feature type="transmembrane region" description="Helical" evidence="6">
    <location>
        <begin position="111"/>
        <end position="133"/>
    </location>
</feature>
<feature type="transmembrane region" description="Helical" evidence="6">
    <location>
        <begin position="169"/>
        <end position="190"/>
    </location>
</feature>
<evidence type="ECO:0000256" key="5">
    <source>
        <dbReference type="SAM" id="MobiDB-lite"/>
    </source>
</evidence>
<sequence>MTPSPATSPRHRPGLTLLTTGFGTLLVLIDYTAPLTTLTPNAAALRMGPSAQTWVLTGTLVGLAALLLTMGSAADDYGRKRVFGAGAVLLLISTLLSALAPDTAVFLAGRILQGCAAAAILAPTLGLIGNVYPAGPARVKALGRWSASIGLGIATGPIYAAFLEDAGGWRTVYAVLAALSAVLILLTAYGLDESGTARPRKLDPFGVVTLAAGSSCLVAGLAEGRDGWGRAPVLILLVVGVLFLVGFAVVECRVAEPMLDVTLFRNSGFVASSAGALFTGLSIVGLMSYLPTVLQKSLGETSLTASLVLAIWSGLSVVSALQARRLAGVAATTQVAGSLLVCGIGEAALLGLHVGSSWTHLVPGLVIAGIGSGILNAALARLAVGSVPSHRAAMGSGANNSFRYLGSALGVAIVATVVSQATSPRGPAYAMADGANRATAVTALLCAIGATVALWARIAGARATADGPSDSGRTASPAFDTTGS</sequence>